<feature type="region of interest" description="Disordered" evidence="3">
    <location>
        <begin position="399"/>
        <end position="432"/>
    </location>
</feature>
<proteinExistence type="predicted"/>
<comment type="caution">
    <text evidence="4">The sequence shown here is derived from an EMBL/GenBank/DDBJ whole genome shotgun (WGS) entry which is preliminary data.</text>
</comment>
<dbReference type="GO" id="GO:0000298">
    <property type="term" value="F:endopolyphosphatase activity"/>
    <property type="evidence" value="ECO:0007669"/>
    <property type="project" value="TreeGrafter"/>
</dbReference>
<dbReference type="PANTHER" id="PTHR10340">
    <property type="entry name" value="SPHINGOMYELIN PHOSPHODIESTERASE"/>
    <property type="match status" value="1"/>
</dbReference>
<dbReference type="GO" id="GO:0008081">
    <property type="term" value="F:phosphoric diester hydrolase activity"/>
    <property type="evidence" value="ECO:0007669"/>
    <property type="project" value="TreeGrafter"/>
</dbReference>
<keyword evidence="1" id="KW-0378">Hydrolase</keyword>
<name>A0A060SUC5_PYCCI</name>
<dbReference type="OrthoDB" id="348678at2759"/>
<evidence type="ECO:0000313" key="5">
    <source>
        <dbReference type="Proteomes" id="UP000029665"/>
    </source>
</evidence>
<keyword evidence="2" id="KW-0325">Glycoprotein</keyword>
<sequence>MDLVQLALRVSHLEQENIHLRHVQAEQSAEIRALRVHVDRSEVKNVSSEEKPQSSLTTDLMAYVRSIKPDHALTENERLGEDHIRRFSDHPKVRFWTESRWNNWLKDQERDGAVRVGQSSGLRGKGAKAESKRRRFLEDANGNELPTEYISRMRQFCRAFAKMMARRGCLPATWRDVDLHVAELFYDALRMKFPEIQLCDGNWKANLLMSQVYYDWKRPRATQGTKRPASPHDSPPLSTNGVNLADAKFTITAQRDSVPPAKIARISSPPAALNPQIIHALAVAPTAMNDIQPNCNDPVPVNPTSPPVPASAQPALSVHIDKGKQRAVDLRIFDDDLDHSLNLEATSISTGPIQGIATSAGAVAAFPSTSLPLETAGDRFVHAKTATIPGPAVAAQNLAASANSDRQAGATPAAASISPGLQPAGVTSQSHSQSRLPGFEAFEVPAPSVVMDVPLPVLVDVPMEALPETLLSKVSGQRKKDKTQEKPWPPPEGILQPKWTYARAWAAEHTSSTRQDFETHYAALSASEKKRISRQNSQKGQKVWLSGHVPPSSYNFYSECVSLLYMTTANCKRVRDADVRLPTHMNIDHFFLLDAQQLGNSTIQRRDKLYEADLEGQGEDEALPPTVLKHPKKQLYKLLLQEFSDLPRAQNLNHDNYAVVNVAPSVIPTYLPSFRVFAYNATGEAYRPGLLGGGDGRRGTSSSLKALSGGLCDEEEYANSWRCHLGQPWHSSPEAPSRTNRLWTPLGYAQYTLRKMNRADESRPPKFKLEYLTFPVHALHPPAPETDEAEVEAGTGYATNSTGSTSIDAAKARKFWYPIPKRHLPRTLRNSTIVKSRKFAPYGLEDLTIPSWTGLAQRLGRSKSKRLRQKFRKFMYMGAGGA</sequence>
<reference evidence="4" key="1">
    <citation type="submission" date="2014-01" db="EMBL/GenBank/DDBJ databases">
        <title>The genome of the white-rot fungus Pycnoporus cinnabarinus: a basidiomycete model with a versatile arsenal for lignocellulosic biomass breakdown.</title>
        <authorList>
            <person name="Levasseur A."/>
            <person name="Lomascolo A."/>
            <person name="Ruiz-Duenas F.J."/>
            <person name="Uzan E."/>
            <person name="Piumi F."/>
            <person name="Kues U."/>
            <person name="Ram A.F.J."/>
            <person name="Murat C."/>
            <person name="Haon M."/>
            <person name="Benoit I."/>
            <person name="Arfi Y."/>
            <person name="Chevret D."/>
            <person name="Drula E."/>
            <person name="Kwon M.J."/>
            <person name="Gouret P."/>
            <person name="Lesage-Meessen L."/>
            <person name="Lombard V."/>
            <person name="Mariette J."/>
            <person name="Noirot C."/>
            <person name="Park J."/>
            <person name="Patyshakuliyeva A."/>
            <person name="Wieneger R.A.B."/>
            <person name="Wosten H.A.B."/>
            <person name="Martin F."/>
            <person name="Coutinho P.M."/>
            <person name="de Vries R."/>
            <person name="Martinez A.T."/>
            <person name="Klopp C."/>
            <person name="Pontarotti P."/>
            <person name="Henrissat B."/>
            <person name="Record E."/>
        </authorList>
    </citation>
    <scope>NUCLEOTIDE SEQUENCE [LARGE SCALE GENOMIC DNA]</scope>
    <source>
        <strain evidence="4">BRFM137</strain>
    </source>
</reference>
<evidence type="ECO:0000256" key="1">
    <source>
        <dbReference type="ARBA" id="ARBA00022801"/>
    </source>
</evidence>
<protein>
    <submittedName>
        <fullName evidence="4">Uncharacterized protein</fullName>
    </submittedName>
</protein>
<feature type="region of interest" description="Disordered" evidence="3">
    <location>
        <begin position="222"/>
        <end position="241"/>
    </location>
</feature>
<dbReference type="GO" id="GO:0006798">
    <property type="term" value="P:polyphosphate catabolic process"/>
    <property type="evidence" value="ECO:0007669"/>
    <property type="project" value="TreeGrafter"/>
</dbReference>
<evidence type="ECO:0000313" key="4">
    <source>
        <dbReference type="EMBL" id="CDO78152.1"/>
    </source>
</evidence>
<dbReference type="HOGENOM" id="CLU_326556_0_0_1"/>
<evidence type="ECO:0000256" key="3">
    <source>
        <dbReference type="SAM" id="MobiDB-lite"/>
    </source>
</evidence>
<dbReference type="EMBL" id="CCBP010000690">
    <property type="protein sequence ID" value="CDO78152.1"/>
    <property type="molecule type" value="Genomic_DNA"/>
</dbReference>
<dbReference type="GO" id="GO:0005615">
    <property type="term" value="C:extracellular space"/>
    <property type="evidence" value="ECO:0007669"/>
    <property type="project" value="TreeGrafter"/>
</dbReference>
<dbReference type="GO" id="GO:0000324">
    <property type="term" value="C:fungal-type vacuole"/>
    <property type="evidence" value="ECO:0007669"/>
    <property type="project" value="TreeGrafter"/>
</dbReference>
<keyword evidence="5" id="KW-1185">Reference proteome</keyword>
<dbReference type="Proteomes" id="UP000029665">
    <property type="component" value="Unassembled WGS sequence"/>
</dbReference>
<dbReference type="GO" id="GO:0004309">
    <property type="term" value="F:exopolyphosphatase activity"/>
    <property type="evidence" value="ECO:0007669"/>
    <property type="project" value="TreeGrafter"/>
</dbReference>
<dbReference type="STRING" id="5643.A0A060SUC5"/>
<evidence type="ECO:0000256" key="2">
    <source>
        <dbReference type="ARBA" id="ARBA00023180"/>
    </source>
</evidence>
<accession>A0A060SUC5</accession>
<gene>
    <name evidence="4" type="ORF">BN946_scf184658.g4</name>
</gene>
<dbReference type="AlphaFoldDB" id="A0A060SUC5"/>
<organism evidence="4 5">
    <name type="scientific">Pycnoporus cinnabarinus</name>
    <name type="common">Cinnabar-red polypore</name>
    <name type="synonym">Trametes cinnabarina</name>
    <dbReference type="NCBI Taxonomy" id="5643"/>
    <lineage>
        <taxon>Eukaryota</taxon>
        <taxon>Fungi</taxon>
        <taxon>Dikarya</taxon>
        <taxon>Basidiomycota</taxon>
        <taxon>Agaricomycotina</taxon>
        <taxon>Agaricomycetes</taxon>
        <taxon>Polyporales</taxon>
        <taxon>Polyporaceae</taxon>
        <taxon>Trametes</taxon>
    </lineage>
</organism>
<dbReference type="PANTHER" id="PTHR10340:SF55">
    <property type="entry name" value="ENDOPOLYPHOSPHATASE"/>
    <property type="match status" value="1"/>
</dbReference>
<feature type="region of interest" description="Disordered" evidence="3">
    <location>
        <begin position="472"/>
        <end position="493"/>
    </location>
</feature>